<evidence type="ECO:0000313" key="1">
    <source>
        <dbReference type="EMBL" id="TYK66998.1"/>
    </source>
</evidence>
<dbReference type="InterPro" id="IPR002816">
    <property type="entry name" value="TraB/PrgY/GumN_fam"/>
</dbReference>
<gene>
    <name evidence="1" type="ORF">CWS31_000180</name>
</gene>
<dbReference type="PANTHER" id="PTHR40590:SF1">
    <property type="entry name" value="CYTOPLASMIC PROTEIN"/>
    <property type="match status" value="1"/>
</dbReference>
<proteinExistence type="predicted"/>
<dbReference type="PANTHER" id="PTHR40590">
    <property type="entry name" value="CYTOPLASMIC PROTEIN-RELATED"/>
    <property type="match status" value="1"/>
</dbReference>
<organism evidence="1 2">
    <name type="scientific">Colwellia echini</name>
    <dbReference type="NCBI Taxonomy" id="1982103"/>
    <lineage>
        <taxon>Bacteria</taxon>
        <taxon>Pseudomonadati</taxon>
        <taxon>Pseudomonadota</taxon>
        <taxon>Gammaproteobacteria</taxon>
        <taxon>Alteromonadales</taxon>
        <taxon>Colwelliaceae</taxon>
        <taxon>Colwellia</taxon>
    </lineage>
</organism>
<name>A0ABY3N0L7_9GAMM</name>
<sequence length="292" mass="32980">MQNYAINKITFITLTILVSLLSTNVWAKSSVWKVSKGNNYIYIGGTVHILPLAEFPLPEEFEQAYKDSDSIVLEAKLPDESDFAAQIQMMQQMSYSNGKNISDYISKNTYQQLNQYVASLGADLKMLQQFKPGFLVTMLTVLEVQRAGLAGEGVDNFYSKQAMKDGKAIAYFETAEFQMNMIANMGIGNENKFIESNLKQMKDFKNLFTGLIAAWRSGNAQQLNKLAIKPMEDDPKTLKLMLTDRNKNWVQDINTMFTDKDREFVLVGVAHLVGNNSVLSLLKAQGYRVEQM</sequence>
<dbReference type="Proteomes" id="UP000815846">
    <property type="component" value="Unassembled WGS sequence"/>
</dbReference>
<dbReference type="CDD" id="cd14789">
    <property type="entry name" value="Tiki"/>
    <property type="match status" value="1"/>
</dbReference>
<dbReference type="Pfam" id="PF01963">
    <property type="entry name" value="TraB_PrgY_gumN"/>
    <property type="match status" value="1"/>
</dbReference>
<dbReference type="EMBL" id="PJAI02000001">
    <property type="protein sequence ID" value="TYK66998.1"/>
    <property type="molecule type" value="Genomic_DNA"/>
</dbReference>
<reference evidence="1 2" key="1">
    <citation type="submission" date="2019-08" db="EMBL/GenBank/DDBJ databases">
        <title>Microbe sample from Colwellia echini.</title>
        <authorList>
            <person name="Christiansen L."/>
            <person name="Pathiraja D."/>
            <person name="Schultz-Johansen M."/>
            <person name="Choi I.-G."/>
            <person name="Stougaard P."/>
        </authorList>
    </citation>
    <scope>NUCLEOTIDE SEQUENCE [LARGE SCALE GENOMIC DNA]</scope>
    <source>
        <strain evidence="1 2">A3</strain>
    </source>
</reference>
<evidence type="ECO:0000313" key="2">
    <source>
        <dbReference type="Proteomes" id="UP000815846"/>
    </source>
</evidence>
<comment type="caution">
    <text evidence="1">The sequence shown here is derived from an EMBL/GenBank/DDBJ whole genome shotgun (WGS) entry which is preliminary data.</text>
</comment>
<keyword evidence="2" id="KW-1185">Reference proteome</keyword>
<dbReference type="RefSeq" id="WP_101343148.1">
    <property type="nucleotide sequence ID" value="NZ_PJAI02000001.1"/>
</dbReference>
<protein>
    <submittedName>
        <fullName evidence="1">TraB/GumN family protein</fullName>
    </submittedName>
</protein>
<accession>A0ABY3N0L7</accession>
<dbReference type="InterPro" id="IPR047111">
    <property type="entry name" value="YbaP-like"/>
</dbReference>